<keyword evidence="3" id="KW-0611">Plant defense</keyword>
<proteinExistence type="inferred from homology"/>
<feature type="short sequence motif" description="GXSXG" evidence="7">
    <location>
        <begin position="477"/>
        <end position="481"/>
    </location>
</feature>
<reference evidence="10" key="1">
    <citation type="journal article" date="2018" name="DNA Res.">
        <title>Multiple hybrid de novo genome assembly of finger millet, an orphan allotetraploid crop.</title>
        <authorList>
            <person name="Hatakeyama M."/>
            <person name="Aluri S."/>
            <person name="Balachadran M.T."/>
            <person name="Sivarajan S.R."/>
            <person name="Patrignani A."/>
            <person name="Gruter S."/>
            <person name="Poveda L."/>
            <person name="Shimizu-Inatsugi R."/>
            <person name="Baeten J."/>
            <person name="Francoijs K.J."/>
            <person name="Nataraja K.N."/>
            <person name="Reddy Y.A.N."/>
            <person name="Phadnis S."/>
            <person name="Ravikumar R.L."/>
            <person name="Schlapbach R."/>
            <person name="Sreeman S.M."/>
            <person name="Shimizu K.K."/>
        </authorList>
    </citation>
    <scope>NUCLEOTIDE SEQUENCE</scope>
</reference>
<evidence type="ECO:0000256" key="2">
    <source>
        <dbReference type="ARBA" id="ARBA00022801"/>
    </source>
</evidence>
<evidence type="ECO:0000256" key="3">
    <source>
        <dbReference type="ARBA" id="ARBA00022821"/>
    </source>
</evidence>
<keyword evidence="4 7" id="KW-0442">Lipid degradation</keyword>
<dbReference type="EMBL" id="BQKI01000018">
    <property type="protein sequence ID" value="GJN10998.1"/>
    <property type="molecule type" value="Genomic_DNA"/>
</dbReference>
<comment type="domain">
    <text evidence="8">The nitrogen atoms of the two glycine residues in the GGXR motif define the oxyanion hole, and stabilize the oxyanion that forms during the nucleophilic attack by the catalytic serine during substrate cleavage.</text>
</comment>
<comment type="caution">
    <text evidence="10">The sequence shown here is derived from an EMBL/GenBank/DDBJ whole genome shotgun (WGS) entry which is preliminary data.</text>
</comment>
<dbReference type="SUPFAM" id="SSF52151">
    <property type="entry name" value="FabD/lysophospholipase-like"/>
    <property type="match status" value="2"/>
</dbReference>
<comment type="function">
    <text evidence="6">Possesses non-specific lipolytic acyl hydrolase (LAH) activity. Hydrolyzes phospholipids as well as galactolipids. May play a role in disease resistance.</text>
</comment>
<evidence type="ECO:0000256" key="8">
    <source>
        <dbReference type="RuleBase" id="RU361262"/>
    </source>
</evidence>
<evidence type="ECO:0000256" key="4">
    <source>
        <dbReference type="ARBA" id="ARBA00022963"/>
    </source>
</evidence>
<dbReference type="AlphaFoldDB" id="A0AAV5DKG0"/>
<sequence length="821" mass="89724">MASSSQKLGGPPAPLQSPATGRRVTVLTIDGGGIRGLIPGTILAFLESKLQELDGPDRRLADYFDYIAGTSTGGLIAAMLAAPNKDKRPLFAAKDINKFYTENGPQIFPHRGDLANTLIELKGPKYDGKFLHSKIQSLLGATRLRDTLTNVVIPTFDIKNLQPTIFSTFDAQTLPLKNALLSDVCIGTSAAPTYLPAHFFQTRDDSTGKTRDFNLIDGGVSANNPTMVTINQISRKMMVSKEEVYGPSSGPTCYDKFLVISLGTGSAKNAAIYTAKEAAGWGILSWLHSKDGYTPIVDMFSYSSAALVDLNVSILFQALGSEKNYLRIQDDSLNGTAATVDVATKENMAELVRIGEKMLARTVSRVDMETGKPVPVPEEGTNADALTRFAEQLSQERKARMLSTQVSRNSAFQLHHVPRSPLSPPAMGKTLTTVLTIDGGGIRGLIPGTILAFLESKLQELDGPEMQLADYFDYIGGTSTGGLITAMLTAPNEHKRPLAFARDINKFYQENGPQIFPQRWKITNTMIEVFKGPKYDGEVLHSKIQGLFGSTRLRDTLTNVVIPAFDVKILRHTIFSTFDAQTQPLKDVLLSDVCIATSAAPTYLPAHFFQTRNKVTGETRDFNLIDGGVAANNPTMVTINQITRRAIVDNNKKEVLPGVPTDYGKFLVISIGTGTAKDAEMYTAKETAKWGIESWIFGKHGYTPIVDMFSYSSAGLVDYNVSILFQALGSEKNYLRIQDDSLKDTEATVDVATKENMEELVHIGERMLGRTVSRVDMETGKPVPVPEEGTNADALTRFAKMLSDERKRRMSSSQVRPNSTL</sequence>
<keyword evidence="2 7" id="KW-0378">Hydrolase</keyword>
<dbReference type="InterPro" id="IPR002641">
    <property type="entry name" value="PNPLA_dom"/>
</dbReference>
<dbReference type="EC" id="3.1.1.-" evidence="8"/>
<dbReference type="GO" id="GO:0006952">
    <property type="term" value="P:defense response"/>
    <property type="evidence" value="ECO:0007669"/>
    <property type="project" value="UniProtKB-KW"/>
</dbReference>
<evidence type="ECO:0000259" key="9">
    <source>
        <dbReference type="PROSITE" id="PS51635"/>
    </source>
</evidence>
<protein>
    <recommendedName>
        <fullName evidence="8">Patatin</fullName>
        <ecNumber evidence="8">3.1.1.-</ecNumber>
    </recommendedName>
</protein>
<accession>A0AAV5DKG0</accession>
<feature type="active site" description="Proton acceptor" evidence="7">
    <location>
        <position position="217"/>
    </location>
</feature>
<keyword evidence="5 7" id="KW-0443">Lipid metabolism</keyword>
<feature type="active site" description="Nucleophile" evidence="7">
    <location>
        <position position="479"/>
    </location>
</feature>
<feature type="short sequence motif" description="DGA/G" evidence="7">
    <location>
        <begin position="217"/>
        <end position="219"/>
    </location>
</feature>
<evidence type="ECO:0000256" key="1">
    <source>
        <dbReference type="ARBA" id="ARBA00010240"/>
    </source>
</evidence>
<dbReference type="FunFam" id="3.40.1090.10:FF:000005">
    <property type="entry name" value="Patatin"/>
    <property type="match status" value="2"/>
</dbReference>
<reference evidence="10" key="2">
    <citation type="submission" date="2021-12" db="EMBL/GenBank/DDBJ databases">
        <title>Resequencing data analysis of finger millet.</title>
        <authorList>
            <person name="Hatakeyama M."/>
            <person name="Aluri S."/>
            <person name="Balachadran M.T."/>
            <person name="Sivarajan S.R."/>
            <person name="Poveda L."/>
            <person name="Shimizu-Inatsugi R."/>
            <person name="Schlapbach R."/>
            <person name="Sreeman S.M."/>
            <person name="Shimizu K.K."/>
        </authorList>
    </citation>
    <scope>NUCLEOTIDE SEQUENCE</scope>
</reference>
<feature type="short sequence motif" description="GXGXXG" evidence="7">
    <location>
        <begin position="31"/>
        <end position="36"/>
    </location>
</feature>
<comment type="function">
    <text evidence="8">Lipolytic acyl hydrolase (LAH).</text>
</comment>
<organism evidence="10 11">
    <name type="scientific">Eleusine coracana subsp. coracana</name>
    <dbReference type="NCBI Taxonomy" id="191504"/>
    <lineage>
        <taxon>Eukaryota</taxon>
        <taxon>Viridiplantae</taxon>
        <taxon>Streptophyta</taxon>
        <taxon>Embryophyta</taxon>
        <taxon>Tracheophyta</taxon>
        <taxon>Spermatophyta</taxon>
        <taxon>Magnoliopsida</taxon>
        <taxon>Liliopsida</taxon>
        <taxon>Poales</taxon>
        <taxon>Poaceae</taxon>
        <taxon>PACMAD clade</taxon>
        <taxon>Chloridoideae</taxon>
        <taxon>Cynodonteae</taxon>
        <taxon>Eleusininae</taxon>
        <taxon>Eleusine</taxon>
    </lineage>
</organism>
<feature type="domain" description="PNPLA" evidence="9">
    <location>
        <begin position="27"/>
        <end position="230"/>
    </location>
</feature>
<dbReference type="GO" id="GO:0016042">
    <property type="term" value="P:lipid catabolic process"/>
    <property type="evidence" value="ECO:0007669"/>
    <property type="project" value="UniProtKB-UniRule"/>
</dbReference>
<name>A0AAV5DKG0_ELECO</name>
<feature type="short sequence motif" description="DGA/G" evidence="7">
    <location>
        <begin position="626"/>
        <end position="628"/>
    </location>
</feature>
<gene>
    <name evidence="10" type="primary">ga29155</name>
    <name evidence="10" type="ORF">PR202_ga29155</name>
</gene>
<feature type="active site" description="Proton acceptor" evidence="7">
    <location>
        <position position="626"/>
    </location>
</feature>
<dbReference type="GO" id="GO:0047372">
    <property type="term" value="F:monoacylglycerol lipase activity"/>
    <property type="evidence" value="ECO:0007669"/>
    <property type="project" value="TreeGrafter"/>
</dbReference>
<dbReference type="Pfam" id="PF01734">
    <property type="entry name" value="Patatin"/>
    <property type="match status" value="2"/>
</dbReference>
<feature type="short sequence motif" description="GXSXG" evidence="7">
    <location>
        <begin position="69"/>
        <end position="73"/>
    </location>
</feature>
<evidence type="ECO:0000313" key="10">
    <source>
        <dbReference type="EMBL" id="GJN10998.1"/>
    </source>
</evidence>
<evidence type="ECO:0000313" key="11">
    <source>
        <dbReference type="Proteomes" id="UP001054889"/>
    </source>
</evidence>
<evidence type="ECO:0000256" key="5">
    <source>
        <dbReference type="ARBA" id="ARBA00023098"/>
    </source>
</evidence>
<evidence type="ECO:0000256" key="6">
    <source>
        <dbReference type="ARBA" id="ARBA00025642"/>
    </source>
</evidence>
<dbReference type="PANTHER" id="PTHR32176:SF50">
    <property type="entry name" value="PATATIN"/>
    <property type="match status" value="1"/>
</dbReference>
<dbReference type="CDD" id="cd07214">
    <property type="entry name" value="Pat17_isozyme_like"/>
    <property type="match status" value="2"/>
</dbReference>
<keyword evidence="11" id="KW-1185">Reference proteome</keyword>
<dbReference type="PANTHER" id="PTHR32176">
    <property type="entry name" value="XYLOSE ISOMERASE"/>
    <property type="match status" value="1"/>
</dbReference>
<dbReference type="PROSITE" id="PS51635">
    <property type="entry name" value="PNPLA"/>
    <property type="match status" value="2"/>
</dbReference>
<dbReference type="Proteomes" id="UP001054889">
    <property type="component" value="Unassembled WGS sequence"/>
</dbReference>
<feature type="domain" description="PNPLA" evidence="9">
    <location>
        <begin position="435"/>
        <end position="639"/>
    </location>
</feature>
<dbReference type="Gene3D" id="3.40.1090.10">
    <property type="entry name" value="Cytosolic phospholipase A2 catalytic domain"/>
    <property type="match status" value="2"/>
</dbReference>
<feature type="short sequence motif" description="GXGXXG" evidence="7">
    <location>
        <begin position="439"/>
        <end position="444"/>
    </location>
</feature>
<evidence type="ECO:0000256" key="7">
    <source>
        <dbReference type="PROSITE-ProRule" id="PRU01161"/>
    </source>
</evidence>
<dbReference type="GO" id="GO:0004620">
    <property type="term" value="F:phospholipase activity"/>
    <property type="evidence" value="ECO:0007669"/>
    <property type="project" value="TreeGrafter"/>
</dbReference>
<dbReference type="InterPro" id="IPR016035">
    <property type="entry name" value="Acyl_Trfase/lysoPLipase"/>
</dbReference>
<comment type="similarity">
    <text evidence="1 8">Belongs to the patatin family.</text>
</comment>
<feature type="active site" description="Nucleophile" evidence="7">
    <location>
        <position position="71"/>
    </location>
</feature>